<feature type="transmembrane region" description="Helical" evidence="6">
    <location>
        <begin position="20"/>
        <end position="39"/>
    </location>
</feature>
<feature type="transmembrane region" description="Helical" evidence="6">
    <location>
        <begin position="255"/>
        <end position="276"/>
    </location>
</feature>
<evidence type="ECO:0000313" key="8">
    <source>
        <dbReference type="Proteomes" id="UP000298438"/>
    </source>
</evidence>
<proteinExistence type="predicted"/>
<sequence>MSGNPYAASRVVLQAKWFAIAKVGVAIVSLLTQFVLVRHLSVDHYASYTIFVAGTAVLVFVTMFGMDRVIYRFMPPLREHLRWREAAALMGAMLGARLLLMATLLAILALASWHLLPSQLVAQLQEIKMQTALYAIAQACTDSLLIFCNSVGQQRTQAAFFMVAGAVRLACVFGIMLHGSLTALDVARVFSYTELAQATGMALVLALELRHMRRQREGPSGRTPWAFGFTWRELCHDALGTQAAYLLSLPFKGALLKLIVGAVATPVMVAAFGFFQTLSDRAYMFMPVFLLKGILEPALARDYAVRQNAERVRMTVTLLIRVNYSIVFLGIAILLGAGQPLIDWITHDRYGSQVILAALIALQITGLTLGESLFFVLNPVGRIGPHNKLWMRMALPFLGVLALAAWSRNTYLLVLAATLPYFAVYLWLRRVSREPILQHGLGLNSGMWLRLAGATAAAALAGRVLLLLPPSHALTLAAALFTALVFVAALRVTGLFHAAEVTSIQGVSPRLAKLIRPFSVA</sequence>
<keyword evidence="4 6" id="KW-1133">Transmembrane helix</keyword>
<evidence type="ECO:0000256" key="1">
    <source>
        <dbReference type="ARBA" id="ARBA00004651"/>
    </source>
</evidence>
<dbReference type="EMBL" id="SPVF01000123">
    <property type="protein sequence ID" value="TFW21151.1"/>
    <property type="molecule type" value="Genomic_DNA"/>
</dbReference>
<keyword evidence="5 6" id="KW-0472">Membrane</keyword>
<accession>A0A4Y9SE20</accession>
<keyword evidence="2" id="KW-1003">Cell membrane</keyword>
<dbReference type="AlphaFoldDB" id="A0A4Y9SE20"/>
<evidence type="ECO:0000313" key="7">
    <source>
        <dbReference type="EMBL" id="TFW21151.1"/>
    </source>
</evidence>
<evidence type="ECO:0000256" key="4">
    <source>
        <dbReference type="ARBA" id="ARBA00022989"/>
    </source>
</evidence>
<keyword evidence="8" id="KW-1185">Reference proteome</keyword>
<dbReference type="PANTHER" id="PTHR30250:SF26">
    <property type="entry name" value="PSMA PROTEIN"/>
    <property type="match status" value="1"/>
</dbReference>
<comment type="subcellular location">
    <subcellularLocation>
        <location evidence="1">Cell membrane</location>
        <topology evidence="1">Multi-pass membrane protein</topology>
    </subcellularLocation>
</comment>
<name>A0A4Y9SE20_9BURK</name>
<dbReference type="GO" id="GO:0005886">
    <property type="term" value="C:plasma membrane"/>
    <property type="evidence" value="ECO:0007669"/>
    <property type="project" value="UniProtKB-SubCell"/>
</dbReference>
<feature type="transmembrane region" description="Helical" evidence="6">
    <location>
        <begin position="412"/>
        <end position="428"/>
    </location>
</feature>
<evidence type="ECO:0000256" key="3">
    <source>
        <dbReference type="ARBA" id="ARBA00022692"/>
    </source>
</evidence>
<feature type="transmembrane region" description="Helical" evidence="6">
    <location>
        <begin position="45"/>
        <end position="66"/>
    </location>
</feature>
<evidence type="ECO:0008006" key="9">
    <source>
        <dbReference type="Google" id="ProtNLM"/>
    </source>
</evidence>
<reference evidence="7 8" key="1">
    <citation type="submission" date="2019-03" db="EMBL/GenBank/DDBJ databases">
        <title>Draft Genome Sequence of Massilia arenosa sp. nov., a Novel Massilia Species Isolated from a Sandy-loam Maize Soil.</title>
        <authorList>
            <person name="Raths R."/>
            <person name="Peta V."/>
            <person name="Bucking H."/>
        </authorList>
    </citation>
    <scope>NUCLEOTIDE SEQUENCE [LARGE SCALE GENOMIC DNA]</scope>
    <source>
        <strain evidence="7 8">MC02</strain>
    </source>
</reference>
<feature type="transmembrane region" description="Helical" evidence="6">
    <location>
        <begin position="158"/>
        <end position="177"/>
    </location>
</feature>
<organism evidence="7 8">
    <name type="scientific">Zemynaea arenosa</name>
    <dbReference type="NCBI Taxonomy" id="2561931"/>
    <lineage>
        <taxon>Bacteria</taxon>
        <taxon>Pseudomonadati</taxon>
        <taxon>Pseudomonadota</taxon>
        <taxon>Betaproteobacteria</taxon>
        <taxon>Burkholderiales</taxon>
        <taxon>Oxalobacteraceae</taxon>
        <taxon>Telluria group</taxon>
        <taxon>Zemynaea</taxon>
    </lineage>
</organism>
<feature type="transmembrane region" description="Helical" evidence="6">
    <location>
        <begin position="354"/>
        <end position="377"/>
    </location>
</feature>
<dbReference type="OrthoDB" id="9154882at2"/>
<dbReference type="RefSeq" id="WP_135206947.1">
    <property type="nucleotide sequence ID" value="NZ_SPVF01000123.1"/>
</dbReference>
<gene>
    <name evidence="7" type="ORF">E4L96_09360</name>
</gene>
<feature type="transmembrane region" description="Helical" evidence="6">
    <location>
        <begin position="472"/>
        <end position="490"/>
    </location>
</feature>
<evidence type="ECO:0000256" key="2">
    <source>
        <dbReference type="ARBA" id="ARBA00022475"/>
    </source>
</evidence>
<feature type="transmembrane region" description="Helical" evidence="6">
    <location>
        <begin position="448"/>
        <end position="466"/>
    </location>
</feature>
<dbReference type="InterPro" id="IPR050833">
    <property type="entry name" value="Poly_Biosynth_Transport"/>
</dbReference>
<feature type="transmembrane region" description="Helical" evidence="6">
    <location>
        <begin position="321"/>
        <end position="342"/>
    </location>
</feature>
<keyword evidence="3 6" id="KW-0812">Transmembrane</keyword>
<comment type="caution">
    <text evidence="7">The sequence shown here is derived from an EMBL/GenBank/DDBJ whole genome shotgun (WGS) entry which is preliminary data.</text>
</comment>
<feature type="transmembrane region" description="Helical" evidence="6">
    <location>
        <begin position="389"/>
        <end position="406"/>
    </location>
</feature>
<dbReference type="Proteomes" id="UP000298438">
    <property type="component" value="Unassembled WGS sequence"/>
</dbReference>
<evidence type="ECO:0000256" key="5">
    <source>
        <dbReference type="ARBA" id="ARBA00023136"/>
    </source>
</evidence>
<dbReference type="PANTHER" id="PTHR30250">
    <property type="entry name" value="PST FAMILY PREDICTED COLANIC ACID TRANSPORTER"/>
    <property type="match status" value="1"/>
</dbReference>
<evidence type="ECO:0000256" key="6">
    <source>
        <dbReference type="SAM" id="Phobius"/>
    </source>
</evidence>
<feature type="transmembrane region" description="Helical" evidence="6">
    <location>
        <begin position="87"/>
        <end position="111"/>
    </location>
</feature>
<protein>
    <recommendedName>
        <fullName evidence="9">Lipopolysaccharide biosynthesis protein</fullName>
    </recommendedName>
</protein>
<feature type="transmembrane region" description="Helical" evidence="6">
    <location>
        <begin position="131"/>
        <end position="151"/>
    </location>
</feature>